<proteinExistence type="predicted"/>
<dbReference type="InterPro" id="IPR050987">
    <property type="entry name" value="AtrR-like"/>
</dbReference>
<dbReference type="CDD" id="cd12148">
    <property type="entry name" value="fungal_TF_MHR"/>
    <property type="match status" value="1"/>
</dbReference>
<dbReference type="GO" id="GO:0008270">
    <property type="term" value="F:zinc ion binding"/>
    <property type="evidence" value="ECO:0007669"/>
    <property type="project" value="InterPro"/>
</dbReference>
<dbReference type="AlphaFoldDB" id="A0A6A5W662"/>
<feature type="compositionally biased region" description="Polar residues" evidence="2">
    <location>
        <begin position="724"/>
        <end position="733"/>
    </location>
</feature>
<feature type="compositionally biased region" description="Low complexity" evidence="2">
    <location>
        <begin position="682"/>
        <end position="695"/>
    </location>
</feature>
<dbReference type="InterPro" id="IPR036864">
    <property type="entry name" value="Zn2-C6_fun-type_DNA-bd_sf"/>
</dbReference>
<keyword evidence="1" id="KW-0539">Nucleus</keyword>
<dbReference type="Gene3D" id="4.10.240.10">
    <property type="entry name" value="Zn(2)-C6 fungal-type DNA-binding domain"/>
    <property type="match status" value="1"/>
</dbReference>
<dbReference type="Pfam" id="PF00172">
    <property type="entry name" value="Zn_clus"/>
    <property type="match status" value="1"/>
</dbReference>
<dbReference type="SUPFAM" id="SSF57701">
    <property type="entry name" value="Zn2/Cys6 DNA-binding domain"/>
    <property type="match status" value="1"/>
</dbReference>
<dbReference type="PANTHER" id="PTHR46910">
    <property type="entry name" value="TRANSCRIPTION FACTOR PDR1"/>
    <property type="match status" value="1"/>
</dbReference>
<feature type="region of interest" description="Disordered" evidence="2">
    <location>
        <begin position="670"/>
        <end position="745"/>
    </location>
</feature>
<feature type="domain" description="Zn(2)-C6 fungal-type" evidence="3">
    <location>
        <begin position="121"/>
        <end position="155"/>
    </location>
</feature>
<dbReference type="OrthoDB" id="5426978at2759"/>
<evidence type="ECO:0000313" key="4">
    <source>
        <dbReference type="EMBL" id="KAF1997370.1"/>
    </source>
</evidence>
<evidence type="ECO:0000313" key="5">
    <source>
        <dbReference type="Proteomes" id="UP000799779"/>
    </source>
</evidence>
<evidence type="ECO:0000259" key="3">
    <source>
        <dbReference type="PROSITE" id="PS50048"/>
    </source>
</evidence>
<accession>A0A6A5W662</accession>
<dbReference type="InterPro" id="IPR001138">
    <property type="entry name" value="Zn2Cys6_DnaBD"/>
</dbReference>
<keyword evidence="5" id="KW-1185">Reference proteome</keyword>
<dbReference type="CDD" id="cd00067">
    <property type="entry name" value="GAL4"/>
    <property type="match status" value="1"/>
</dbReference>
<gene>
    <name evidence="4" type="ORF">P154DRAFT_283132</name>
</gene>
<protein>
    <recommendedName>
        <fullName evidence="3">Zn(2)-C6 fungal-type domain-containing protein</fullName>
    </recommendedName>
</protein>
<feature type="region of interest" description="Disordered" evidence="2">
    <location>
        <begin position="637"/>
        <end position="656"/>
    </location>
</feature>
<feature type="compositionally biased region" description="Low complexity" evidence="2">
    <location>
        <begin position="703"/>
        <end position="722"/>
    </location>
</feature>
<evidence type="ECO:0000256" key="2">
    <source>
        <dbReference type="SAM" id="MobiDB-lite"/>
    </source>
</evidence>
<feature type="region of interest" description="Disordered" evidence="2">
    <location>
        <begin position="1"/>
        <end position="39"/>
    </location>
</feature>
<sequence>MASAHQYPNPDAQMSGGSGLYGNQNGGTPPAQQQQHVPTDEELQLQEGIAQHLQRNSELMHPGAAQAHQLNAAMNAHHQFHTPPRPTHSPQQMAQSVMSLEDHGAYDPDGSSRKRSKVSRACDECRRKKIRCDATSENGPEACSSCKRTGARCQFSRQPMKRGPSKGYIKELADRLNTLENQIQTPQAPGQTYDYLGVTEHGLPDAHAPPQFGRKRTHSMSEGLQDMYAASGRPSWPAQDREYPNGSNLNLQRRTSYGDLAASLIAGSNEGTVQAYYNTIHVALPILPHDSKSLNRLTDCPPKLREGVFLALECAIRSLNPLALPAPEMTPHQLIQKSSEIVDAAQHTLGDNDNSRQFYNGLVYCQSLIFLILASDKPGSSASGTTVELLGRLAGRISDLGLNDSKTLATLRDQNFDNFEAARRVFWCSFILDRFHASSRTKDTALPLYCGTVSRDDFNALGEGGYHLARAADIVGQMAFMARASNVPNSDTPSPYAFTAVTSTSPSAVYLNGQLSRFKESLDITNLARNTAPLLAYQYLRILVARLSTYMTSSETMGLCKDLLSNLSNGPTTPLHPVFASLLAALLIELSERVESQVDAMASIREMDEALLNGQILQRSIDGAGWDLAIRETLHQKTTPRAASAVPERTSPTAQPNMAGLQHLAAAAVGEREGADATRPTSSSGNGQLGQNSSSELSKPDMAAAMAAASEAAAAQATAAAAQKQLNESRNAGNGNGSPYDPSALVKEGFMAAL</sequence>
<dbReference type="PROSITE" id="PS00463">
    <property type="entry name" value="ZN2_CY6_FUNGAL_1"/>
    <property type="match status" value="1"/>
</dbReference>
<dbReference type="PROSITE" id="PS50048">
    <property type="entry name" value="ZN2_CY6_FUNGAL_2"/>
    <property type="match status" value="1"/>
</dbReference>
<dbReference type="PANTHER" id="PTHR46910:SF40">
    <property type="entry name" value="ZN(II)2CYS6 TRANSCRIPTION FACTOR (EUROFUNG)"/>
    <property type="match status" value="1"/>
</dbReference>
<reference evidence="4" key="1">
    <citation type="journal article" date="2020" name="Stud. Mycol.">
        <title>101 Dothideomycetes genomes: a test case for predicting lifestyles and emergence of pathogens.</title>
        <authorList>
            <person name="Haridas S."/>
            <person name="Albert R."/>
            <person name="Binder M."/>
            <person name="Bloem J."/>
            <person name="Labutti K."/>
            <person name="Salamov A."/>
            <person name="Andreopoulos B."/>
            <person name="Baker S."/>
            <person name="Barry K."/>
            <person name="Bills G."/>
            <person name="Bluhm B."/>
            <person name="Cannon C."/>
            <person name="Castanera R."/>
            <person name="Culley D."/>
            <person name="Daum C."/>
            <person name="Ezra D."/>
            <person name="Gonzalez J."/>
            <person name="Henrissat B."/>
            <person name="Kuo A."/>
            <person name="Liang C."/>
            <person name="Lipzen A."/>
            <person name="Lutzoni F."/>
            <person name="Magnuson J."/>
            <person name="Mondo S."/>
            <person name="Nolan M."/>
            <person name="Ohm R."/>
            <person name="Pangilinan J."/>
            <person name="Park H.-J."/>
            <person name="Ramirez L."/>
            <person name="Alfaro M."/>
            <person name="Sun H."/>
            <person name="Tritt A."/>
            <person name="Yoshinaga Y."/>
            <person name="Zwiers L.-H."/>
            <person name="Turgeon B."/>
            <person name="Goodwin S."/>
            <person name="Spatafora J."/>
            <person name="Crous P."/>
            <person name="Grigoriev I."/>
        </authorList>
    </citation>
    <scope>NUCLEOTIDE SEQUENCE</scope>
    <source>
        <strain evidence="4">CBS 123094</strain>
    </source>
</reference>
<name>A0A6A5W662_9PLEO</name>
<dbReference type="GO" id="GO:0000981">
    <property type="term" value="F:DNA-binding transcription factor activity, RNA polymerase II-specific"/>
    <property type="evidence" value="ECO:0007669"/>
    <property type="project" value="InterPro"/>
</dbReference>
<evidence type="ECO:0000256" key="1">
    <source>
        <dbReference type="ARBA" id="ARBA00023242"/>
    </source>
</evidence>
<dbReference type="Proteomes" id="UP000799779">
    <property type="component" value="Unassembled WGS sequence"/>
</dbReference>
<organism evidence="4 5">
    <name type="scientific">Amniculicola lignicola CBS 123094</name>
    <dbReference type="NCBI Taxonomy" id="1392246"/>
    <lineage>
        <taxon>Eukaryota</taxon>
        <taxon>Fungi</taxon>
        <taxon>Dikarya</taxon>
        <taxon>Ascomycota</taxon>
        <taxon>Pezizomycotina</taxon>
        <taxon>Dothideomycetes</taxon>
        <taxon>Pleosporomycetidae</taxon>
        <taxon>Pleosporales</taxon>
        <taxon>Amniculicolaceae</taxon>
        <taxon>Amniculicola</taxon>
    </lineage>
</organism>
<dbReference type="EMBL" id="ML977614">
    <property type="protein sequence ID" value="KAF1997370.1"/>
    <property type="molecule type" value="Genomic_DNA"/>
</dbReference>
<dbReference type="SMART" id="SM00066">
    <property type="entry name" value="GAL4"/>
    <property type="match status" value="1"/>
</dbReference>